<comment type="caution">
    <text evidence="1">The sequence shown here is derived from an EMBL/GenBank/DDBJ whole genome shotgun (WGS) entry which is preliminary data.</text>
</comment>
<dbReference type="SUPFAM" id="SSF89360">
    <property type="entry name" value="HesB-like domain"/>
    <property type="match status" value="1"/>
</dbReference>
<sequence length="94" mass="10272">MLTITARAMTVIRRVSEHPSLEATAGVRVSARPEADAPTEVRAVHHPEPGDRVVDRSGARLYLDRETEHLSDGRELDAVTRADGTVQFVLRSAA</sequence>
<dbReference type="Proteomes" id="UP000780875">
    <property type="component" value="Unassembled WGS sequence"/>
</dbReference>
<proteinExistence type="predicted"/>
<evidence type="ECO:0008006" key="3">
    <source>
        <dbReference type="Google" id="ProtNLM"/>
    </source>
</evidence>
<dbReference type="EMBL" id="JAIQZJ010000016">
    <property type="protein sequence ID" value="MBZ5740646.1"/>
    <property type="molecule type" value="Genomic_DNA"/>
</dbReference>
<keyword evidence="2" id="KW-1185">Reference proteome</keyword>
<evidence type="ECO:0000313" key="2">
    <source>
        <dbReference type="Proteomes" id="UP000780875"/>
    </source>
</evidence>
<organism evidence="1 2">
    <name type="scientific">Nocardioides mangrovi</name>
    <dbReference type="NCBI Taxonomy" id="2874580"/>
    <lineage>
        <taxon>Bacteria</taxon>
        <taxon>Bacillati</taxon>
        <taxon>Actinomycetota</taxon>
        <taxon>Actinomycetes</taxon>
        <taxon>Propionibacteriales</taxon>
        <taxon>Nocardioidaceae</taxon>
        <taxon>Nocardioides</taxon>
    </lineage>
</organism>
<protein>
    <recommendedName>
        <fullName evidence="3">Fe-S cluster assembly protein HesB</fullName>
    </recommendedName>
</protein>
<accession>A0ABS7UJ06</accession>
<name>A0ABS7UJ06_9ACTN</name>
<dbReference type="RefSeq" id="WP_224125004.1">
    <property type="nucleotide sequence ID" value="NZ_JAIQZJ010000016.1"/>
</dbReference>
<gene>
    <name evidence="1" type="ORF">K8U61_20915</name>
</gene>
<reference evidence="1 2" key="1">
    <citation type="submission" date="2021-09" db="EMBL/GenBank/DDBJ databases">
        <title>Whole genome sequence of Nocardioides sp. GBK3QG-3.</title>
        <authorList>
            <person name="Tuo L."/>
        </authorList>
    </citation>
    <scope>NUCLEOTIDE SEQUENCE [LARGE SCALE GENOMIC DNA]</scope>
    <source>
        <strain evidence="1 2">GBK3QG-3</strain>
    </source>
</reference>
<evidence type="ECO:0000313" key="1">
    <source>
        <dbReference type="EMBL" id="MBZ5740646.1"/>
    </source>
</evidence>
<dbReference type="InterPro" id="IPR035903">
    <property type="entry name" value="HesB-like_dom_sf"/>
</dbReference>